<dbReference type="EMBL" id="JACHEN010000029">
    <property type="protein sequence ID" value="MBB6217863.1"/>
    <property type="molecule type" value="Genomic_DNA"/>
</dbReference>
<keyword evidence="4" id="KW-0812">Transmembrane</keyword>
<dbReference type="Proteomes" id="UP000579281">
    <property type="component" value="Unassembled WGS sequence"/>
</dbReference>
<evidence type="ECO:0000313" key="7">
    <source>
        <dbReference type="Proteomes" id="UP000579281"/>
    </source>
</evidence>
<dbReference type="Gene3D" id="3.90.550.10">
    <property type="entry name" value="Spore Coat Polysaccharide Biosynthesis Protein SpsA, Chain A"/>
    <property type="match status" value="1"/>
</dbReference>
<protein>
    <submittedName>
        <fullName evidence="6">Cellulose synthase/poly-beta-1,6-N-acetylglucosamine synthase-like glycosyltransferase</fullName>
    </submittedName>
</protein>
<dbReference type="PANTHER" id="PTHR43630">
    <property type="entry name" value="POLY-BETA-1,6-N-ACETYL-D-GLUCOSAMINE SYNTHASE"/>
    <property type="match status" value="1"/>
</dbReference>
<keyword evidence="3 6" id="KW-0808">Transferase</keyword>
<comment type="similarity">
    <text evidence="1">Belongs to the glycosyltransferase 2 family.</text>
</comment>
<evidence type="ECO:0000256" key="2">
    <source>
        <dbReference type="ARBA" id="ARBA00022676"/>
    </source>
</evidence>
<comment type="caution">
    <text evidence="6">The sequence shown here is derived from an EMBL/GenBank/DDBJ whole genome shotgun (WGS) entry which is preliminary data.</text>
</comment>
<dbReference type="RefSeq" id="WP_184312370.1">
    <property type="nucleotide sequence ID" value="NZ_JACHEN010000029.1"/>
</dbReference>
<keyword evidence="7" id="KW-1185">Reference proteome</keyword>
<proteinExistence type="inferred from homology"/>
<dbReference type="GO" id="GO:0016757">
    <property type="term" value="F:glycosyltransferase activity"/>
    <property type="evidence" value="ECO:0007669"/>
    <property type="project" value="UniProtKB-KW"/>
</dbReference>
<feature type="transmembrane region" description="Helical" evidence="4">
    <location>
        <begin position="12"/>
        <end position="28"/>
    </location>
</feature>
<sequence length="377" mass="42599">MFFHSMLSSPRFLIFVIFIVAFIIWLLVKKGEKECSDRYNSVDAVVPAYNEEVTIGKTVNDLLENKFIRRVIVVDDGSTDQTVRIIQQLQQIYANRISLISQLNTGKAGALNKGIHYVETEMVFLTDADIRIPNNDGLGYLIKAIENGADAVAGIPGSDLNNISFSGKVRASIKIFFATFRKCGGEIIGGHPFCVSGSVGMYRVDVLRKVMFPDRTCVEDLDLTWELIARGYKIAQSAKAIVYSQEAACFADDIKRWKRWISGYAVCMRIHKGLLLSRFGLTVILPNFLIGLFGAVFMVIPFIIDFKSAFIGLIIWLITLIFASSYSASKQGKKWWLIFYSPFSILIILLIFYCWIIWGIPSLVTGNEKKWTKVKRY</sequence>
<feature type="transmembrane region" description="Helical" evidence="4">
    <location>
        <begin position="279"/>
        <end position="304"/>
    </location>
</feature>
<feature type="transmembrane region" description="Helical" evidence="4">
    <location>
        <begin position="310"/>
        <end position="328"/>
    </location>
</feature>
<dbReference type="InterPro" id="IPR001173">
    <property type="entry name" value="Glyco_trans_2-like"/>
</dbReference>
<evidence type="ECO:0000256" key="3">
    <source>
        <dbReference type="ARBA" id="ARBA00022679"/>
    </source>
</evidence>
<name>A0A841KWW9_9FIRM</name>
<keyword evidence="4" id="KW-1133">Transmembrane helix</keyword>
<evidence type="ECO:0000256" key="4">
    <source>
        <dbReference type="SAM" id="Phobius"/>
    </source>
</evidence>
<reference evidence="6 7" key="1">
    <citation type="submission" date="2020-08" db="EMBL/GenBank/DDBJ databases">
        <title>Genomic Encyclopedia of Type Strains, Phase IV (KMG-IV): sequencing the most valuable type-strain genomes for metagenomic binning, comparative biology and taxonomic classification.</title>
        <authorList>
            <person name="Goeker M."/>
        </authorList>
    </citation>
    <scope>NUCLEOTIDE SEQUENCE [LARGE SCALE GENOMIC DNA]</scope>
    <source>
        <strain evidence="6 7">DSM 103526</strain>
    </source>
</reference>
<evidence type="ECO:0000256" key="1">
    <source>
        <dbReference type="ARBA" id="ARBA00006739"/>
    </source>
</evidence>
<organism evidence="6 7">
    <name type="scientific">Anaerosolibacter carboniphilus</name>
    <dbReference type="NCBI Taxonomy" id="1417629"/>
    <lineage>
        <taxon>Bacteria</taxon>
        <taxon>Bacillati</taxon>
        <taxon>Bacillota</taxon>
        <taxon>Clostridia</taxon>
        <taxon>Peptostreptococcales</taxon>
        <taxon>Thermotaleaceae</taxon>
        <taxon>Anaerosolibacter</taxon>
    </lineage>
</organism>
<keyword evidence="4" id="KW-0472">Membrane</keyword>
<dbReference type="Pfam" id="PF00535">
    <property type="entry name" value="Glycos_transf_2"/>
    <property type="match status" value="1"/>
</dbReference>
<dbReference type="InterPro" id="IPR029044">
    <property type="entry name" value="Nucleotide-diphossugar_trans"/>
</dbReference>
<evidence type="ECO:0000313" key="6">
    <source>
        <dbReference type="EMBL" id="MBB6217863.1"/>
    </source>
</evidence>
<dbReference type="PANTHER" id="PTHR43630:SF1">
    <property type="entry name" value="POLY-BETA-1,6-N-ACETYL-D-GLUCOSAMINE SYNTHASE"/>
    <property type="match status" value="1"/>
</dbReference>
<keyword evidence="2" id="KW-0328">Glycosyltransferase</keyword>
<feature type="domain" description="Glycosyltransferase 2-like" evidence="5">
    <location>
        <begin position="44"/>
        <end position="199"/>
    </location>
</feature>
<dbReference type="SUPFAM" id="SSF53448">
    <property type="entry name" value="Nucleotide-diphospho-sugar transferases"/>
    <property type="match status" value="1"/>
</dbReference>
<dbReference type="CDD" id="cd06423">
    <property type="entry name" value="CESA_like"/>
    <property type="match status" value="1"/>
</dbReference>
<evidence type="ECO:0000259" key="5">
    <source>
        <dbReference type="Pfam" id="PF00535"/>
    </source>
</evidence>
<gene>
    <name evidence="6" type="ORF">HNQ80_003999</name>
</gene>
<feature type="transmembrane region" description="Helical" evidence="4">
    <location>
        <begin position="335"/>
        <end position="358"/>
    </location>
</feature>
<dbReference type="AlphaFoldDB" id="A0A841KWW9"/>
<accession>A0A841KWW9</accession>